<keyword evidence="1" id="KW-1133">Transmembrane helix</keyword>
<protein>
    <submittedName>
        <fullName evidence="3">Lasso peptide biosynthesis B2 protein</fullName>
    </submittedName>
</protein>
<keyword evidence="1" id="KW-0472">Membrane</keyword>
<reference evidence="3" key="1">
    <citation type="submission" date="2023-12" db="EMBL/GenBank/DDBJ databases">
        <title>Fervidustalea candida gen. nov., sp. nov., a novel member of the family Paenibacillaceae isolated from a geothermal area.</title>
        <authorList>
            <person name="Li W.-J."/>
            <person name="Jiao J.-Y."/>
            <person name="Chen Y."/>
        </authorList>
    </citation>
    <scope>NUCLEOTIDE SEQUENCE</scope>
    <source>
        <strain evidence="3">SYSU GA230002</strain>
    </source>
</reference>
<dbReference type="InterPro" id="IPR032708">
    <property type="entry name" value="McjB_C"/>
</dbReference>
<evidence type="ECO:0000256" key="1">
    <source>
        <dbReference type="SAM" id="Phobius"/>
    </source>
</evidence>
<dbReference type="RefSeq" id="WP_371752884.1">
    <property type="nucleotide sequence ID" value="NZ_JAYJLD010000004.1"/>
</dbReference>
<organism evidence="3 4">
    <name type="scientific">Ferviditalea candida</name>
    <dbReference type="NCBI Taxonomy" id="3108399"/>
    <lineage>
        <taxon>Bacteria</taxon>
        <taxon>Bacillati</taxon>
        <taxon>Bacillota</taxon>
        <taxon>Bacilli</taxon>
        <taxon>Bacillales</taxon>
        <taxon>Paenibacillaceae</taxon>
        <taxon>Ferviditalea</taxon>
    </lineage>
</organism>
<feature type="domain" description="Microcin J25-processing protein McjB C-terminal" evidence="2">
    <location>
        <begin position="41"/>
        <end position="142"/>
    </location>
</feature>
<gene>
    <name evidence="3" type="ORF">VF724_03730</name>
</gene>
<sequence length="160" mass="18097">MNIIRKAKLFLSLNISMKLLLLEAFIYLGWARILILRPFIEIAPSLGRHMAETSAAPAGANKLELRRVHEAIEIMSKYAPWESKCLVRAIAAMKMLERRRIESTLYLGTAKDEGRKMIAHAWLRSGPYYITGAEGMETFTVVGKFAKLMNEKVEGELDGQ</sequence>
<feature type="transmembrane region" description="Helical" evidence="1">
    <location>
        <begin position="20"/>
        <end position="40"/>
    </location>
</feature>
<comment type="caution">
    <text evidence="3">The sequence shown here is derived from an EMBL/GenBank/DDBJ whole genome shotgun (WGS) entry which is preliminary data.</text>
</comment>
<dbReference type="NCBIfam" id="NF033537">
    <property type="entry name" value="lasso_biosyn_B2"/>
    <property type="match status" value="1"/>
</dbReference>
<dbReference type="Pfam" id="PF13471">
    <property type="entry name" value="Transglut_core3"/>
    <property type="match status" value="1"/>
</dbReference>
<accession>A0ABU5ZE36</accession>
<name>A0ABU5ZE36_9BACL</name>
<keyword evidence="1" id="KW-0812">Transmembrane</keyword>
<dbReference type="InterPro" id="IPR053521">
    <property type="entry name" value="McjB-like"/>
</dbReference>
<evidence type="ECO:0000313" key="4">
    <source>
        <dbReference type="Proteomes" id="UP001310386"/>
    </source>
</evidence>
<proteinExistence type="predicted"/>
<evidence type="ECO:0000259" key="2">
    <source>
        <dbReference type="Pfam" id="PF13471"/>
    </source>
</evidence>
<dbReference type="Proteomes" id="UP001310386">
    <property type="component" value="Unassembled WGS sequence"/>
</dbReference>
<dbReference type="EMBL" id="JAYJLD010000004">
    <property type="protein sequence ID" value="MEB3100766.1"/>
    <property type="molecule type" value="Genomic_DNA"/>
</dbReference>
<evidence type="ECO:0000313" key="3">
    <source>
        <dbReference type="EMBL" id="MEB3100766.1"/>
    </source>
</evidence>
<keyword evidence="4" id="KW-1185">Reference proteome</keyword>